<keyword evidence="1 4" id="KW-0436">Ligase</keyword>
<dbReference type="Proteomes" id="UP000654345">
    <property type="component" value="Unassembled WGS sequence"/>
</dbReference>
<comment type="catalytic activity">
    <reaction evidence="4">
        <text>beta-D-GlcNAc-(1-&gt;4)-Mur2Ac(oyl-L-Ala-gamma-D-O-P-Glu-L-Lys-D-Ala-D-Ala)-di-trans,octa-cis-undecaprenyl diphosphate + NH4(+) = beta-D-GlcNAc-(1-&gt;4)-Mur2Ac(oyl-L-Ala-D-isoglutaminyl-L-Lys-D-Ala-D-Ala)-di-trans,octa-cis-undecaprenyl diphosphate + phosphate + H(+)</text>
        <dbReference type="Rhea" id="RHEA:57932"/>
        <dbReference type="ChEBI" id="CHEBI:15378"/>
        <dbReference type="ChEBI" id="CHEBI:28938"/>
        <dbReference type="ChEBI" id="CHEBI:43474"/>
        <dbReference type="ChEBI" id="CHEBI:62233"/>
        <dbReference type="ChEBI" id="CHEBI:143132"/>
    </reaction>
</comment>
<evidence type="ECO:0000313" key="7">
    <source>
        <dbReference type="EMBL" id="GHO54944.1"/>
    </source>
</evidence>
<feature type="region of interest" description="Disordered" evidence="5">
    <location>
        <begin position="422"/>
        <end position="446"/>
    </location>
</feature>
<dbReference type="SUPFAM" id="SSF53623">
    <property type="entry name" value="MurD-like peptide ligases, catalytic domain"/>
    <property type="match status" value="1"/>
</dbReference>
<dbReference type="Gene3D" id="3.40.1190.10">
    <property type="entry name" value="Mur-like, catalytic domain"/>
    <property type="match status" value="1"/>
</dbReference>
<dbReference type="InterPro" id="IPR043703">
    <property type="entry name" value="Lipid_II_synth_MurT"/>
</dbReference>
<name>A0ABQ3UQB3_9CHLR</name>
<comment type="function">
    <text evidence="4">The lipid II isoglutaminyl synthase complex catalyzes the formation of alpha-D-isoglutamine in the cell wall lipid II stem peptide. The MurT subunit catalyzes the ATP-dependent amidation of D-glutamate residue of lipid II, converting it to an isoglutamine residue.</text>
</comment>
<comment type="subunit">
    <text evidence="4">Forms a heterodimer with GatD.</text>
</comment>
<keyword evidence="8" id="KW-1185">Reference proteome</keyword>
<evidence type="ECO:0000256" key="5">
    <source>
        <dbReference type="SAM" id="MobiDB-lite"/>
    </source>
</evidence>
<dbReference type="PANTHER" id="PTHR23135:SF7">
    <property type="entry name" value="LIPID II ISOGLUTAMINYL SYNTHASE (GLUTAMINE-HYDROLYZING) SUBUNIT MURT"/>
    <property type="match status" value="1"/>
</dbReference>
<evidence type="ECO:0000256" key="4">
    <source>
        <dbReference type="HAMAP-Rule" id="MF_02214"/>
    </source>
</evidence>
<feature type="compositionally biased region" description="Basic and acidic residues" evidence="5">
    <location>
        <begin position="11"/>
        <end position="23"/>
    </location>
</feature>
<evidence type="ECO:0000256" key="2">
    <source>
        <dbReference type="ARBA" id="ARBA00022741"/>
    </source>
</evidence>
<comment type="caution">
    <text evidence="4">Lacks conserved residue(s) required for the propagation of feature annotation.</text>
</comment>
<feature type="compositionally biased region" description="Polar residues" evidence="5">
    <location>
        <begin position="432"/>
        <end position="446"/>
    </location>
</feature>
<dbReference type="EMBL" id="BNJG01000001">
    <property type="protein sequence ID" value="GHO54944.1"/>
    <property type="molecule type" value="Genomic_DNA"/>
</dbReference>
<keyword evidence="4" id="KW-0133">Cell shape</keyword>
<dbReference type="PROSITE" id="PS01011">
    <property type="entry name" value="FOLYLPOLYGLU_SYNT_1"/>
    <property type="match status" value="1"/>
</dbReference>
<evidence type="ECO:0000313" key="8">
    <source>
        <dbReference type="Proteomes" id="UP000654345"/>
    </source>
</evidence>
<keyword evidence="2 4" id="KW-0547">Nucleotide-binding</keyword>
<sequence>MRKNKSSQPVEQERNTSEREETANRTSLTRTRRNLQSQLSTRSQGKQLRAGLAVVAGRTAGALSRRLHVGGGTSIVGIVAQRMYPGIVEHLATQLEHGSIIVTGTNGKTTTSGFIANIIRDAGLRVWHNKEGSNLMRGIASSLVIRALPSGKLKRSGKAISILEVDEATLPQVTQAITPRVLLFNNLFRDQLDRYGEVDSISSQWQKTLQNLPTSTILVLNADDPTTAQLGRDFAGQIVYYGVDDLSLDLSHKQEDEQHQVIDSRTCPLCGEEYVYDARFYSHIGHYHCPNGDWSRPQPQVRVTKIQPESFDRQRLHIAIGDTEHELVVPLPGIYNIYNTLGAIAVAEAIKLPWIPVQTGIERFKPVFGRGESIDVEGRTIRLLLAKNPTGFNEVLRTLFSPTREEEHTALTTEVSITHATHTGETTTGTTVESSQPEKPTEVTSLPTSDKRHVFFVLNDNTADGRDISWIWDVDFERAVGNVASVTISGTRARDLMLRLKYAGIAETQMQFIPSTPLRAEREKHVSRRRRSRAKGQAEGSESYPAGPSTRVYGVQQAIRIALEQTPERETLFVVPTYTGLLEIHRLLEEQGLAPRYWEGRDA</sequence>
<dbReference type="InterPro" id="IPR018109">
    <property type="entry name" value="Folylpolyglutamate_synth_CS"/>
</dbReference>
<proteinExistence type="inferred from homology"/>
<dbReference type="InterPro" id="IPR013221">
    <property type="entry name" value="Mur_ligase_cen"/>
</dbReference>
<dbReference type="HAMAP" id="MF_02214">
    <property type="entry name" value="Lipid_II_synth_MurT"/>
    <property type="match status" value="1"/>
</dbReference>
<feature type="compositionally biased region" description="Low complexity" evidence="5">
    <location>
        <begin position="422"/>
        <end position="431"/>
    </location>
</feature>
<comment type="similarity">
    <text evidence="4">Belongs to the MurCDEF family. MurT subfamily.</text>
</comment>
<feature type="region of interest" description="Disordered" evidence="5">
    <location>
        <begin position="1"/>
        <end position="44"/>
    </location>
</feature>
<dbReference type="PANTHER" id="PTHR23135">
    <property type="entry name" value="MUR LIGASE FAMILY MEMBER"/>
    <property type="match status" value="1"/>
</dbReference>
<evidence type="ECO:0000256" key="3">
    <source>
        <dbReference type="ARBA" id="ARBA00022840"/>
    </source>
</evidence>
<feature type="region of interest" description="Disordered" evidence="5">
    <location>
        <begin position="519"/>
        <end position="549"/>
    </location>
</feature>
<evidence type="ECO:0000256" key="1">
    <source>
        <dbReference type="ARBA" id="ARBA00022598"/>
    </source>
</evidence>
<dbReference type="InterPro" id="IPR036565">
    <property type="entry name" value="Mur-like_cat_sf"/>
</dbReference>
<dbReference type="Pfam" id="PF08353">
    <property type="entry name" value="MurT_C"/>
    <property type="match status" value="1"/>
</dbReference>
<dbReference type="InterPro" id="IPR013564">
    <property type="entry name" value="MurT_C"/>
</dbReference>
<organism evidence="7 8">
    <name type="scientific">Ktedonobacter robiniae</name>
    <dbReference type="NCBI Taxonomy" id="2778365"/>
    <lineage>
        <taxon>Bacteria</taxon>
        <taxon>Bacillati</taxon>
        <taxon>Chloroflexota</taxon>
        <taxon>Ktedonobacteria</taxon>
        <taxon>Ktedonobacterales</taxon>
        <taxon>Ktedonobacteraceae</taxon>
        <taxon>Ktedonobacter</taxon>
    </lineage>
</organism>
<protein>
    <recommendedName>
        <fullName evidence="4">Lipid II isoglutaminyl synthase (glutamine-hydrolyzing) subunit MurT</fullName>
        <ecNumber evidence="4">6.3.5.13</ecNumber>
    </recommendedName>
</protein>
<comment type="catalytic activity">
    <reaction evidence="4">
        <text>beta-D-GlcNAc-(1-&gt;4)-Mur2Ac(oyl-L-Ala-gamma-D-Glu-L-Lys-D-Ala-D-Ala)-di-trans,octa-cis-undecaprenyl diphosphate + ATP = beta-D-GlcNAc-(1-&gt;4)-Mur2Ac(oyl-L-Ala-gamma-D-O-P-Glu-L-Lys-D-Ala-D-Ala)-di-trans,octa-cis-undecaprenyl diphosphate + ADP</text>
        <dbReference type="Rhea" id="RHEA:59488"/>
        <dbReference type="ChEBI" id="CHEBI:30616"/>
        <dbReference type="ChEBI" id="CHEBI:60033"/>
        <dbReference type="ChEBI" id="CHEBI:143132"/>
        <dbReference type="ChEBI" id="CHEBI:456216"/>
    </reaction>
</comment>
<dbReference type="PROSITE" id="PS00028">
    <property type="entry name" value="ZINC_FINGER_C2H2_1"/>
    <property type="match status" value="1"/>
</dbReference>
<feature type="compositionally biased region" description="Polar residues" evidence="5">
    <location>
        <begin position="1"/>
        <end position="10"/>
    </location>
</feature>
<keyword evidence="3 4" id="KW-0067">ATP-binding</keyword>
<feature type="compositionally biased region" description="Basic residues" evidence="5">
    <location>
        <begin position="525"/>
        <end position="534"/>
    </location>
</feature>
<keyword evidence="4" id="KW-0961">Cell wall biogenesis/degradation</keyword>
<dbReference type="EC" id="6.3.5.13" evidence="4"/>
<comment type="catalytic activity">
    <reaction evidence="4">
        <text>beta-D-GlcNAc-(1-&gt;4)-Mur2Ac(oyl-L-Ala-gamma-D-Glu-L-Lys-D-Ala-D-Ala)-di-trans,octa-cis-undecaprenyl diphosphate + L-glutamine + ATP + H2O = beta-D-GlcNAc-(1-&gt;4)-Mur2Ac(oyl-L-Ala-D-isoglutaminyl-L-Lys-D-Ala-D-Ala)-di-trans,octa-cis-undecaprenyl diphosphate + L-glutamate + ADP + phosphate + H(+)</text>
        <dbReference type="Rhea" id="RHEA:57928"/>
        <dbReference type="ChEBI" id="CHEBI:15377"/>
        <dbReference type="ChEBI" id="CHEBI:15378"/>
        <dbReference type="ChEBI" id="CHEBI:29985"/>
        <dbReference type="ChEBI" id="CHEBI:30616"/>
        <dbReference type="ChEBI" id="CHEBI:43474"/>
        <dbReference type="ChEBI" id="CHEBI:58359"/>
        <dbReference type="ChEBI" id="CHEBI:60033"/>
        <dbReference type="ChEBI" id="CHEBI:62233"/>
        <dbReference type="ChEBI" id="CHEBI:456216"/>
        <dbReference type="EC" id="6.3.5.13"/>
    </reaction>
</comment>
<evidence type="ECO:0000259" key="6">
    <source>
        <dbReference type="PROSITE" id="PS00028"/>
    </source>
</evidence>
<accession>A0ABQ3UQB3</accession>
<feature type="active site" evidence="4">
    <location>
        <position position="467"/>
    </location>
</feature>
<comment type="pathway">
    <text evidence="4">Cell wall biogenesis; peptidoglycan biosynthesis.</text>
</comment>
<gene>
    <name evidence="4" type="primary">murT</name>
    <name evidence="7" type="ORF">KSB_34190</name>
</gene>
<keyword evidence="4" id="KW-0573">Peptidoglycan synthesis</keyword>
<dbReference type="RefSeq" id="WP_201371600.1">
    <property type="nucleotide sequence ID" value="NZ_BNJG01000001.1"/>
</dbReference>
<keyword evidence="4" id="KW-0479">Metal-binding</keyword>
<comment type="caution">
    <text evidence="7">The sequence shown here is derived from an EMBL/GenBank/DDBJ whole genome shotgun (WGS) entry which is preliminary data.</text>
</comment>
<dbReference type="Pfam" id="PF08245">
    <property type="entry name" value="Mur_ligase_M"/>
    <property type="match status" value="1"/>
</dbReference>
<reference evidence="7 8" key="1">
    <citation type="journal article" date="2021" name="Int. J. Syst. Evol. Microbiol.">
        <title>Reticulibacter mediterranei gen. nov., sp. nov., within the new family Reticulibacteraceae fam. nov., and Ktedonospora formicarum gen. nov., sp. nov., Ktedonobacter robiniae sp. nov., Dictyobacter formicarum sp. nov. and Dictyobacter arantiisoli sp. nov., belonging to the class Ktedonobacteria.</title>
        <authorList>
            <person name="Yabe S."/>
            <person name="Zheng Y."/>
            <person name="Wang C.M."/>
            <person name="Sakai Y."/>
            <person name="Abe K."/>
            <person name="Yokota A."/>
            <person name="Donadio S."/>
            <person name="Cavaletti L."/>
            <person name="Monciardini P."/>
        </authorList>
    </citation>
    <scope>NUCLEOTIDE SEQUENCE [LARGE SCALE GENOMIC DNA]</scope>
    <source>
        <strain evidence="7 8">SOSP1-30</strain>
    </source>
</reference>
<dbReference type="InterPro" id="IPR013087">
    <property type="entry name" value="Znf_C2H2_type"/>
</dbReference>
<feature type="domain" description="C2H2-type" evidence="6">
    <location>
        <begin position="267"/>
        <end position="288"/>
    </location>
</feature>